<accession>A0ABX2JKH7</accession>
<name>A0ABX2JKH7_9MYCO</name>
<proteinExistence type="predicted"/>
<evidence type="ECO:0000313" key="3">
    <source>
        <dbReference type="Proteomes" id="UP000708347"/>
    </source>
</evidence>
<sequence>MSNSDKDVEVRSAPTFTTPTIWQRLAPLAIPFAVFSLALSIWAAVRVSADDANAVALRGDPKVRVCTAFEMVATMQTRNDLAPATASLALLGAGDYLVRQLDANTPDRLADAVRDFARDLQDVGMNALAGVPYSDPRQAARQAEGDFDRKQVADLCA</sequence>
<dbReference type="EMBL" id="VBSB01000002">
    <property type="protein sequence ID" value="NTY58164.1"/>
    <property type="molecule type" value="Genomic_DNA"/>
</dbReference>
<keyword evidence="3" id="KW-1185">Reference proteome</keyword>
<feature type="transmembrane region" description="Helical" evidence="1">
    <location>
        <begin position="25"/>
        <end position="45"/>
    </location>
</feature>
<protein>
    <submittedName>
        <fullName evidence="2">Uncharacterized protein</fullName>
    </submittedName>
</protein>
<comment type="caution">
    <text evidence="2">The sequence shown here is derived from an EMBL/GenBank/DDBJ whole genome shotgun (WGS) entry which is preliminary data.</text>
</comment>
<reference evidence="2 3" key="1">
    <citation type="submission" date="2019-05" db="EMBL/GenBank/DDBJ databases">
        <title>Mycolicibacterium sphagni ENV482 genome assembly.</title>
        <authorList>
            <person name="Chen W."/>
            <person name="Faulkner N.W."/>
            <person name="Hyman M.R."/>
        </authorList>
    </citation>
    <scope>NUCLEOTIDE SEQUENCE [LARGE SCALE GENOMIC DNA]</scope>
    <source>
        <strain evidence="2 3">ENV482</strain>
    </source>
</reference>
<evidence type="ECO:0000313" key="2">
    <source>
        <dbReference type="EMBL" id="NTY58164.1"/>
    </source>
</evidence>
<keyword evidence="1" id="KW-0472">Membrane</keyword>
<keyword evidence="1" id="KW-0812">Transmembrane</keyword>
<gene>
    <name evidence="2" type="ORF">FEG63_01190</name>
</gene>
<organism evidence="2 3">
    <name type="scientific">Mycolicibacterium sphagni</name>
    <dbReference type="NCBI Taxonomy" id="1786"/>
    <lineage>
        <taxon>Bacteria</taxon>
        <taxon>Bacillati</taxon>
        <taxon>Actinomycetota</taxon>
        <taxon>Actinomycetes</taxon>
        <taxon>Mycobacteriales</taxon>
        <taxon>Mycobacteriaceae</taxon>
        <taxon>Mycolicibacterium</taxon>
    </lineage>
</organism>
<dbReference type="RefSeq" id="WP_174396182.1">
    <property type="nucleotide sequence ID" value="NZ_VBSB01000002.1"/>
</dbReference>
<dbReference type="Proteomes" id="UP000708347">
    <property type="component" value="Unassembled WGS sequence"/>
</dbReference>
<keyword evidence="1" id="KW-1133">Transmembrane helix</keyword>
<evidence type="ECO:0000256" key="1">
    <source>
        <dbReference type="SAM" id="Phobius"/>
    </source>
</evidence>